<evidence type="ECO:0008006" key="3">
    <source>
        <dbReference type="Google" id="ProtNLM"/>
    </source>
</evidence>
<dbReference type="EMBL" id="BJUN01000001">
    <property type="protein sequence ID" value="GEK57151.1"/>
    <property type="molecule type" value="Genomic_DNA"/>
</dbReference>
<accession>A0A510Y2S8</accession>
<comment type="caution">
    <text evidence="1">The sequence shown here is derived from an EMBL/GenBank/DDBJ whole genome shotgun (WGS) entry which is preliminary data.</text>
</comment>
<keyword evidence="2" id="KW-1185">Reference proteome</keyword>
<proteinExistence type="predicted"/>
<evidence type="ECO:0000313" key="1">
    <source>
        <dbReference type="EMBL" id="GEK57151.1"/>
    </source>
</evidence>
<dbReference type="RefSeq" id="WP_143747433.1">
    <property type="nucleotide sequence ID" value="NZ_BJUN01000001.1"/>
</dbReference>
<evidence type="ECO:0000313" key="2">
    <source>
        <dbReference type="Proteomes" id="UP000321051"/>
    </source>
</evidence>
<dbReference type="OrthoDB" id="2427704at2"/>
<sequence>MYELVSIGKWVEMEYAGRTERGFVLNESYRGVRVAFPNLKRSFFVQKERLRDIEETQLTLEDFDLMIDLALDTKDQVWFQELAYARKALLNQLNK</sequence>
<protein>
    <recommendedName>
        <fullName evidence="3">IDEAL domain-containing protein</fullName>
    </recommendedName>
</protein>
<name>A0A510Y2S8_MARHA</name>
<dbReference type="Proteomes" id="UP000321051">
    <property type="component" value="Unassembled WGS sequence"/>
</dbReference>
<dbReference type="AlphaFoldDB" id="A0A510Y2S8"/>
<organism evidence="1 2">
    <name type="scientific">Marinococcus halophilus</name>
    <dbReference type="NCBI Taxonomy" id="1371"/>
    <lineage>
        <taxon>Bacteria</taxon>
        <taxon>Bacillati</taxon>
        <taxon>Bacillota</taxon>
        <taxon>Bacilli</taxon>
        <taxon>Bacillales</taxon>
        <taxon>Bacillaceae</taxon>
        <taxon>Marinococcus</taxon>
    </lineage>
</organism>
<gene>
    <name evidence="1" type="ORF">MHA01_00560</name>
</gene>
<reference evidence="1 2" key="1">
    <citation type="submission" date="2019-07" db="EMBL/GenBank/DDBJ databases">
        <title>Whole genome shotgun sequence of Marinococcus halophilus NBRC 102359.</title>
        <authorList>
            <person name="Hosoyama A."/>
            <person name="Uohara A."/>
            <person name="Ohji S."/>
            <person name="Ichikawa N."/>
        </authorList>
    </citation>
    <scope>NUCLEOTIDE SEQUENCE [LARGE SCALE GENOMIC DNA]</scope>
    <source>
        <strain evidence="1 2">NBRC 102359</strain>
    </source>
</reference>